<keyword evidence="1" id="KW-1133">Transmembrane helix</keyword>
<dbReference type="GeneID" id="99684251"/>
<evidence type="ECO:0000313" key="3">
    <source>
        <dbReference type="Proteomes" id="UP000295106"/>
    </source>
</evidence>
<dbReference type="EMBL" id="SLXD01000003">
    <property type="protein sequence ID" value="TCP03914.1"/>
    <property type="molecule type" value="Genomic_DNA"/>
</dbReference>
<protein>
    <submittedName>
        <fullName evidence="2">Light-harvesting complex 1 beta chain</fullName>
    </submittedName>
</protein>
<dbReference type="Proteomes" id="UP000295106">
    <property type="component" value="Unassembled WGS sequence"/>
</dbReference>
<dbReference type="RefSeq" id="WP_242478374.1">
    <property type="nucleotide sequence ID" value="NZ_CP181386.1"/>
</dbReference>
<keyword evidence="1" id="KW-0472">Membrane</keyword>
<reference evidence="2 3" key="1">
    <citation type="submission" date="2019-03" db="EMBL/GenBank/DDBJ databases">
        <title>Genomic Encyclopedia of Type Strains, Phase IV (KMG-IV): sequencing the most valuable type-strain genomes for metagenomic binning, comparative biology and taxonomic classification.</title>
        <authorList>
            <person name="Goeker M."/>
        </authorList>
    </citation>
    <scope>NUCLEOTIDE SEQUENCE [LARGE SCALE GENOMIC DNA]</scope>
    <source>
        <strain evidence="2 3">DSM 1709</strain>
    </source>
</reference>
<evidence type="ECO:0000313" key="2">
    <source>
        <dbReference type="EMBL" id="TCP03914.1"/>
    </source>
</evidence>
<name>A0A4R2MH42_RUBGE</name>
<dbReference type="AlphaFoldDB" id="A0A4R2MH42"/>
<organism evidence="2 3">
    <name type="scientific">Rubrivivax gelatinosus</name>
    <name type="common">Rhodocyclus gelatinosus</name>
    <name type="synonym">Rhodopseudomonas gelatinosa</name>
    <dbReference type="NCBI Taxonomy" id="28068"/>
    <lineage>
        <taxon>Bacteria</taxon>
        <taxon>Pseudomonadati</taxon>
        <taxon>Pseudomonadota</taxon>
        <taxon>Betaproteobacteria</taxon>
        <taxon>Burkholderiales</taxon>
        <taxon>Sphaerotilaceae</taxon>
        <taxon>Rubrivivax</taxon>
    </lineage>
</organism>
<feature type="transmembrane region" description="Helical" evidence="1">
    <location>
        <begin position="20"/>
        <end position="41"/>
    </location>
</feature>
<evidence type="ECO:0000256" key="1">
    <source>
        <dbReference type="SAM" id="Phobius"/>
    </source>
</evidence>
<sequence>MAHIESAMPRPVAAGDSRSFWIIFALSYVAFLIIALVGQLLGWHWRSWLPGAEGVKSIFGGVKAAVYTFMSHLL</sequence>
<accession>A0A4R2MH42</accession>
<proteinExistence type="predicted"/>
<keyword evidence="1" id="KW-0812">Transmembrane</keyword>
<comment type="caution">
    <text evidence="2">The sequence shown here is derived from an EMBL/GenBank/DDBJ whole genome shotgun (WGS) entry which is preliminary data.</text>
</comment>
<gene>
    <name evidence="2" type="ORF">EV684_103161</name>
</gene>